<keyword evidence="3" id="KW-0449">Lipoprotein</keyword>
<feature type="chain" id="PRO_5047437349" evidence="2">
    <location>
        <begin position="23"/>
        <end position="310"/>
    </location>
</feature>
<accession>A0ABP9QMB7</accession>
<evidence type="ECO:0000256" key="1">
    <source>
        <dbReference type="SAM" id="MobiDB-lite"/>
    </source>
</evidence>
<evidence type="ECO:0000256" key="2">
    <source>
        <dbReference type="SAM" id="SignalP"/>
    </source>
</evidence>
<evidence type="ECO:0000313" key="3">
    <source>
        <dbReference type="EMBL" id="GAA5164409.1"/>
    </source>
</evidence>
<keyword evidence="4" id="KW-1185">Reference proteome</keyword>
<reference evidence="4" key="1">
    <citation type="journal article" date="2019" name="Int. J. Syst. Evol. Microbiol.">
        <title>The Global Catalogue of Microorganisms (GCM) 10K type strain sequencing project: providing services to taxonomists for standard genome sequencing and annotation.</title>
        <authorList>
            <consortium name="The Broad Institute Genomics Platform"/>
            <consortium name="The Broad Institute Genome Sequencing Center for Infectious Disease"/>
            <person name="Wu L."/>
            <person name="Ma J."/>
        </authorList>
    </citation>
    <scope>NUCLEOTIDE SEQUENCE [LARGE SCALE GENOMIC DNA]</scope>
    <source>
        <strain evidence="4">JCM 18054</strain>
    </source>
</reference>
<feature type="region of interest" description="Disordered" evidence="1">
    <location>
        <begin position="288"/>
        <end position="310"/>
    </location>
</feature>
<feature type="compositionally biased region" description="Low complexity" evidence="1">
    <location>
        <begin position="295"/>
        <end position="310"/>
    </location>
</feature>
<protein>
    <submittedName>
        <fullName evidence="3">SCO0930 family lipoprotein</fullName>
    </submittedName>
</protein>
<dbReference type="EMBL" id="BAABIB010000072">
    <property type="protein sequence ID" value="GAA5164409.1"/>
    <property type="molecule type" value="Genomic_DNA"/>
</dbReference>
<dbReference type="Pfam" id="PF03640">
    <property type="entry name" value="Lipoprotein_15"/>
    <property type="match status" value="4"/>
</dbReference>
<dbReference type="Proteomes" id="UP001500192">
    <property type="component" value="Unassembled WGS sequence"/>
</dbReference>
<dbReference type="PROSITE" id="PS51257">
    <property type="entry name" value="PROKAR_LIPOPROTEIN"/>
    <property type="match status" value="1"/>
</dbReference>
<dbReference type="RefSeq" id="WP_346054182.1">
    <property type="nucleotide sequence ID" value="NZ_BAABIB010000072.1"/>
</dbReference>
<sequence length="310" mass="31314">MTARPVLSIVAVAGLGLLGACSATTGSGAAPAGPAPTSVVVQRQAVAQNTTKLVAAEVAGLGQVLTDENGRTLYRFDKDTANPPASTCDGDCATAWPPVMATGSVDVQGVDPALVGTVTRSDGSKQVTVKGWPVYRYAKDSAAGQAKGQDVGGLWHALTPGGGKAASAERQTAINTTNIPGLDTVLTDQNGMTLYLYTKDTKKPSKSNCDGACATAWPPLLANGEVAVNGVDPKLVGKVTRSDGSVQVTVGGWPVYRYAKDTAPGQANGHGVNGVWFEVEPAGCKVAEGKKPLTSSSSGAAGADPGSVSY</sequence>
<keyword evidence="2" id="KW-0732">Signal</keyword>
<organism evidence="3 4">
    <name type="scientific">Amycolatopsis dongchuanensis</name>
    <dbReference type="NCBI Taxonomy" id="1070866"/>
    <lineage>
        <taxon>Bacteria</taxon>
        <taxon>Bacillati</taxon>
        <taxon>Actinomycetota</taxon>
        <taxon>Actinomycetes</taxon>
        <taxon>Pseudonocardiales</taxon>
        <taxon>Pseudonocardiaceae</taxon>
        <taxon>Amycolatopsis</taxon>
    </lineage>
</organism>
<name>A0ABP9QMB7_9PSEU</name>
<evidence type="ECO:0000313" key="4">
    <source>
        <dbReference type="Proteomes" id="UP001500192"/>
    </source>
</evidence>
<dbReference type="PANTHER" id="PTHR39335">
    <property type="entry name" value="BLL4220 PROTEIN"/>
    <property type="match status" value="1"/>
</dbReference>
<gene>
    <name evidence="3" type="ORF">GCM10023214_33820</name>
</gene>
<dbReference type="PANTHER" id="PTHR39335:SF1">
    <property type="entry name" value="BLL4220 PROTEIN"/>
    <property type="match status" value="1"/>
</dbReference>
<comment type="caution">
    <text evidence="3">The sequence shown here is derived from an EMBL/GenBank/DDBJ whole genome shotgun (WGS) entry which is preliminary data.</text>
</comment>
<proteinExistence type="predicted"/>
<dbReference type="InterPro" id="IPR047910">
    <property type="entry name" value="SCO0930-like"/>
</dbReference>
<dbReference type="NCBIfam" id="NF040526">
    <property type="entry name" value="SCO0930_lipo"/>
    <property type="match status" value="1"/>
</dbReference>
<dbReference type="InterPro" id="IPR005297">
    <property type="entry name" value="Lipoprotein_repeat"/>
</dbReference>
<feature type="signal peptide" evidence="2">
    <location>
        <begin position="1"/>
        <end position="22"/>
    </location>
</feature>